<gene>
    <name evidence="1" type="ORF">DSO57_1038762</name>
</gene>
<name>A0ACC2T9F9_9FUNG</name>
<accession>A0ACC2T9F9</accession>
<evidence type="ECO:0000313" key="2">
    <source>
        <dbReference type="Proteomes" id="UP001165960"/>
    </source>
</evidence>
<organism evidence="1 2">
    <name type="scientific">Entomophthora muscae</name>
    <dbReference type="NCBI Taxonomy" id="34485"/>
    <lineage>
        <taxon>Eukaryota</taxon>
        <taxon>Fungi</taxon>
        <taxon>Fungi incertae sedis</taxon>
        <taxon>Zoopagomycota</taxon>
        <taxon>Entomophthoromycotina</taxon>
        <taxon>Entomophthoromycetes</taxon>
        <taxon>Entomophthorales</taxon>
        <taxon>Entomophthoraceae</taxon>
        <taxon>Entomophthora</taxon>
    </lineage>
</organism>
<sequence length="387" mass="42655">MCNRVGANSDPSYVSILPIPDLEEGGIHDKHVKKDLSFVLCGHHVHLDEIRLCYLTRAIFIFSGVFATILTQWMYYVKVADETNFLTITSMYTGMALVTYLPTLNSASSTIPVSPEEISSNDVLFLKGLSLLDVLTGGLLTAGMFRIGSSIYQVIYSLLIPFTALLTRIFLGRKLNRIQWLGIVAIVIGFSFNTIASYYSQEKNDHQALPQPNSTASFFSGISLTLAGVLSTACHVVLAEKIMSKPSGPSPRMVCKYIGYYATLGLGLFFILYTLPHRFEGASDLFRAISSGDEVERDEAMTFIFNLVMGFTSLTFINILYNYSYFFLVDVTGAVSTGILQALRSVFVIAFSAIFFCENDANQCLNAEKGSSALLVILGVIIYNCKL</sequence>
<protein>
    <submittedName>
        <fullName evidence="1">Uncharacterized protein</fullName>
    </submittedName>
</protein>
<proteinExistence type="predicted"/>
<keyword evidence="2" id="KW-1185">Reference proteome</keyword>
<comment type="caution">
    <text evidence="1">The sequence shown here is derived from an EMBL/GenBank/DDBJ whole genome shotgun (WGS) entry which is preliminary data.</text>
</comment>
<dbReference type="EMBL" id="QTSX02003367">
    <property type="protein sequence ID" value="KAJ9071260.1"/>
    <property type="molecule type" value="Genomic_DNA"/>
</dbReference>
<reference evidence="1" key="1">
    <citation type="submission" date="2022-04" db="EMBL/GenBank/DDBJ databases">
        <title>Genome of the entomopathogenic fungus Entomophthora muscae.</title>
        <authorList>
            <person name="Elya C."/>
            <person name="Lovett B.R."/>
            <person name="Lee E."/>
            <person name="Macias A.M."/>
            <person name="Hajek A.E."/>
            <person name="De Bivort B.L."/>
            <person name="Kasson M.T."/>
            <person name="De Fine Licht H.H."/>
            <person name="Stajich J.E."/>
        </authorList>
    </citation>
    <scope>NUCLEOTIDE SEQUENCE</scope>
    <source>
        <strain evidence="1">Berkeley</strain>
    </source>
</reference>
<evidence type="ECO:0000313" key="1">
    <source>
        <dbReference type="EMBL" id="KAJ9071260.1"/>
    </source>
</evidence>
<dbReference type="Proteomes" id="UP001165960">
    <property type="component" value="Unassembled WGS sequence"/>
</dbReference>